<feature type="binding site" evidence="6">
    <location>
        <begin position="15"/>
        <end position="22"/>
    </location>
    <ligand>
        <name>GTP</name>
        <dbReference type="ChEBI" id="CHEBI:37565"/>
    </ligand>
</feature>
<dbReference type="Proteomes" id="UP001597641">
    <property type="component" value="Unassembled WGS sequence"/>
</dbReference>
<evidence type="ECO:0000256" key="2">
    <source>
        <dbReference type="ARBA" id="ARBA00020484"/>
    </source>
</evidence>
<evidence type="ECO:0000256" key="5">
    <source>
        <dbReference type="ARBA" id="ARBA00023134"/>
    </source>
</evidence>
<feature type="domain" description="KH type-2" evidence="9">
    <location>
        <begin position="195"/>
        <end position="279"/>
    </location>
</feature>
<comment type="function">
    <text evidence="6">An essential GTPase that binds both GDP and GTP, with rapid nucleotide exchange. Plays a role in 16S rRNA processing and 30S ribosomal subunit biogenesis and possibly also in cell cycle regulation and energy metabolism.</text>
</comment>
<dbReference type="InterPro" id="IPR009019">
    <property type="entry name" value="KH_sf_prok-type"/>
</dbReference>
<dbReference type="NCBIfam" id="TIGR00231">
    <property type="entry name" value="small_GTP"/>
    <property type="match status" value="1"/>
</dbReference>
<dbReference type="PANTHER" id="PTHR42698:SF1">
    <property type="entry name" value="GTPASE ERA, MITOCHONDRIAL"/>
    <property type="match status" value="1"/>
</dbReference>
<keyword evidence="6" id="KW-1003">Cell membrane</keyword>
<dbReference type="InterPro" id="IPR005662">
    <property type="entry name" value="GTPase_Era-like"/>
</dbReference>
<evidence type="ECO:0000256" key="7">
    <source>
        <dbReference type="PROSITE-ProRule" id="PRU01050"/>
    </source>
</evidence>
<keyword evidence="3 6" id="KW-0547">Nucleotide-binding</keyword>
<keyword evidence="6" id="KW-0472">Membrane</keyword>
<dbReference type="Gene3D" id="3.40.50.300">
    <property type="entry name" value="P-loop containing nucleotide triphosphate hydrolases"/>
    <property type="match status" value="1"/>
</dbReference>
<gene>
    <name evidence="6 11" type="primary">era</name>
    <name evidence="11" type="ORF">ACFS7Z_17545</name>
</gene>
<evidence type="ECO:0000256" key="6">
    <source>
        <dbReference type="HAMAP-Rule" id="MF_00367"/>
    </source>
</evidence>
<keyword evidence="6" id="KW-0963">Cytoplasm</keyword>
<proteinExistence type="inferred from homology"/>
<dbReference type="CDD" id="cd22534">
    <property type="entry name" value="KH-II_Era"/>
    <property type="match status" value="1"/>
</dbReference>
<feature type="domain" description="Era-type G" evidence="10">
    <location>
        <begin position="7"/>
        <end position="172"/>
    </location>
</feature>
<dbReference type="InterPro" id="IPR015946">
    <property type="entry name" value="KH_dom-like_a/b"/>
</dbReference>
<dbReference type="PANTHER" id="PTHR42698">
    <property type="entry name" value="GTPASE ERA"/>
    <property type="match status" value="1"/>
</dbReference>
<dbReference type="Pfam" id="PF01926">
    <property type="entry name" value="MMR_HSR1"/>
    <property type="match status" value="1"/>
</dbReference>
<dbReference type="InterPro" id="IPR006073">
    <property type="entry name" value="GTP-bd"/>
</dbReference>
<evidence type="ECO:0000259" key="10">
    <source>
        <dbReference type="PROSITE" id="PS51713"/>
    </source>
</evidence>
<keyword evidence="6" id="KW-0699">rRNA-binding</keyword>
<feature type="region of interest" description="G2" evidence="7">
    <location>
        <begin position="41"/>
        <end position="45"/>
    </location>
</feature>
<accession>A0ABW6C0I0</accession>
<keyword evidence="6" id="KW-0690">Ribosome biogenesis</keyword>
<evidence type="ECO:0000313" key="11">
    <source>
        <dbReference type="EMBL" id="MFD3002179.1"/>
    </source>
</evidence>
<feature type="binding site" evidence="6">
    <location>
        <begin position="122"/>
        <end position="125"/>
    </location>
    <ligand>
        <name>GTP</name>
        <dbReference type="ChEBI" id="CHEBI:37565"/>
    </ligand>
</feature>
<comment type="similarity">
    <text evidence="1 6 7 8">Belongs to the TRAFAC class TrmE-Era-EngA-EngB-Septin-like GTPase superfamily. Era GTPase family.</text>
</comment>
<dbReference type="SUPFAM" id="SSF54814">
    <property type="entry name" value="Prokaryotic type KH domain (KH-domain type II)"/>
    <property type="match status" value="1"/>
</dbReference>
<feature type="region of interest" description="G4" evidence="7">
    <location>
        <begin position="122"/>
        <end position="125"/>
    </location>
</feature>
<dbReference type="Pfam" id="PF07650">
    <property type="entry name" value="KH_2"/>
    <property type="match status" value="1"/>
</dbReference>
<keyword evidence="12" id="KW-1185">Reference proteome</keyword>
<evidence type="ECO:0000256" key="3">
    <source>
        <dbReference type="ARBA" id="ARBA00022741"/>
    </source>
</evidence>
<dbReference type="InterPro" id="IPR027417">
    <property type="entry name" value="P-loop_NTPase"/>
</dbReference>
<feature type="region of interest" description="G3" evidence="7">
    <location>
        <begin position="62"/>
        <end position="65"/>
    </location>
</feature>
<organism evidence="11 12">
    <name type="scientific">Pontibacter toksunensis</name>
    <dbReference type="NCBI Taxonomy" id="1332631"/>
    <lineage>
        <taxon>Bacteria</taxon>
        <taxon>Pseudomonadati</taxon>
        <taxon>Bacteroidota</taxon>
        <taxon>Cytophagia</taxon>
        <taxon>Cytophagales</taxon>
        <taxon>Hymenobacteraceae</taxon>
        <taxon>Pontibacter</taxon>
    </lineage>
</organism>
<comment type="subunit">
    <text evidence="6">Monomer.</text>
</comment>
<dbReference type="HAMAP" id="MF_00367">
    <property type="entry name" value="GTPase_Era"/>
    <property type="match status" value="1"/>
</dbReference>
<evidence type="ECO:0000256" key="4">
    <source>
        <dbReference type="ARBA" id="ARBA00022884"/>
    </source>
</evidence>
<comment type="caution">
    <text evidence="11">The sequence shown here is derived from an EMBL/GenBank/DDBJ whole genome shotgun (WGS) entry which is preliminary data.</text>
</comment>
<dbReference type="InterPro" id="IPR030388">
    <property type="entry name" value="G_ERA_dom"/>
</dbReference>
<dbReference type="NCBIfam" id="NF000908">
    <property type="entry name" value="PRK00089.1"/>
    <property type="match status" value="1"/>
</dbReference>
<evidence type="ECO:0000259" key="9">
    <source>
        <dbReference type="PROSITE" id="PS50823"/>
    </source>
</evidence>
<keyword evidence="4 6" id="KW-0694">RNA-binding</keyword>
<keyword evidence="5 6" id="KW-0342">GTP-binding</keyword>
<sequence length="295" mass="34242">MAETSHKAGFVSIVGKPNVGKSTLMNALVGEKLSIITSKAQTTRHRIMGILNGDDFQVVYSDTPGIIKPQYALHESMMSFVRTSLEDADVILFVTDIYEKHDEDDVIKRLQHAEVPILLLINKIDQTTEEELHEKVAYWEEKMQPTEILPISALHGFGLEHLFARLLHYLPAHPPYFPKDELTDKPERFFVSEMIREKIFLNYKKEIPYSCEVVVEEFKEEEDIIRIRAEISVERRSQKGIVIGNKGEALKRVGTQARIDMEAFFQKKIFLDLYVRVNENWRTDQKLLRRFGYSE</sequence>
<protein>
    <recommendedName>
        <fullName evidence="2 6">GTPase Era</fullName>
    </recommendedName>
</protein>
<dbReference type="NCBIfam" id="TIGR00436">
    <property type="entry name" value="era"/>
    <property type="match status" value="1"/>
</dbReference>
<dbReference type="InterPro" id="IPR005225">
    <property type="entry name" value="Small_GTP-bd"/>
</dbReference>
<evidence type="ECO:0000256" key="1">
    <source>
        <dbReference type="ARBA" id="ARBA00007921"/>
    </source>
</evidence>
<evidence type="ECO:0000256" key="8">
    <source>
        <dbReference type="RuleBase" id="RU003761"/>
    </source>
</evidence>
<dbReference type="Gene3D" id="3.30.300.20">
    <property type="match status" value="1"/>
</dbReference>
<comment type="subcellular location">
    <subcellularLocation>
        <location evidence="6">Cytoplasm</location>
    </subcellularLocation>
    <subcellularLocation>
        <location evidence="6">Cell membrane</location>
        <topology evidence="6">Peripheral membrane protein</topology>
    </subcellularLocation>
</comment>
<dbReference type="InterPro" id="IPR004044">
    <property type="entry name" value="KH_dom_type_2"/>
</dbReference>
<dbReference type="CDD" id="cd04163">
    <property type="entry name" value="Era"/>
    <property type="match status" value="1"/>
</dbReference>
<dbReference type="PROSITE" id="PS50823">
    <property type="entry name" value="KH_TYPE_2"/>
    <property type="match status" value="1"/>
</dbReference>
<feature type="region of interest" description="G5" evidence="7">
    <location>
        <begin position="151"/>
        <end position="153"/>
    </location>
</feature>
<dbReference type="PROSITE" id="PS51713">
    <property type="entry name" value="G_ERA"/>
    <property type="match status" value="1"/>
</dbReference>
<dbReference type="RefSeq" id="WP_162053631.1">
    <property type="nucleotide sequence ID" value="NZ_JBHUOX010000014.1"/>
</dbReference>
<dbReference type="EMBL" id="JBHUOX010000014">
    <property type="protein sequence ID" value="MFD3002179.1"/>
    <property type="molecule type" value="Genomic_DNA"/>
</dbReference>
<feature type="region of interest" description="G1" evidence="7">
    <location>
        <begin position="15"/>
        <end position="22"/>
    </location>
</feature>
<name>A0ABW6C0I0_9BACT</name>
<reference evidence="12" key="1">
    <citation type="journal article" date="2019" name="Int. J. Syst. Evol. Microbiol.">
        <title>The Global Catalogue of Microorganisms (GCM) 10K type strain sequencing project: providing services to taxonomists for standard genome sequencing and annotation.</title>
        <authorList>
            <consortium name="The Broad Institute Genomics Platform"/>
            <consortium name="The Broad Institute Genome Sequencing Center for Infectious Disease"/>
            <person name="Wu L."/>
            <person name="Ma J."/>
        </authorList>
    </citation>
    <scope>NUCLEOTIDE SEQUENCE [LARGE SCALE GENOMIC DNA]</scope>
    <source>
        <strain evidence="12">KCTC 23984</strain>
    </source>
</reference>
<evidence type="ECO:0000313" key="12">
    <source>
        <dbReference type="Proteomes" id="UP001597641"/>
    </source>
</evidence>
<feature type="binding site" evidence="6">
    <location>
        <begin position="62"/>
        <end position="66"/>
    </location>
    <ligand>
        <name>GTP</name>
        <dbReference type="ChEBI" id="CHEBI:37565"/>
    </ligand>
</feature>
<dbReference type="SUPFAM" id="SSF52540">
    <property type="entry name" value="P-loop containing nucleoside triphosphate hydrolases"/>
    <property type="match status" value="1"/>
</dbReference>